<evidence type="ECO:0000256" key="4">
    <source>
        <dbReference type="ARBA" id="ARBA00022692"/>
    </source>
</evidence>
<comment type="caution">
    <text evidence="8">The sequence shown here is derived from an EMBL/GenBank/DDBJ whole genome shotgun (WGS) entry which is preliminary data.</text>
</comment>
<dbReference type="AlphaFoldDB" id="A0AAE2YRW7"/>
<dbReference type="GO" id="GO:0031640">
    <property type="term" value="P:killing of cells of another organism"/>
    <property type="evidence" value="ECO:0007669"/>
    <property type="project" value="UniProtKB-KW"/>
</dbReference>
<dbReference type="Gene3D" id="1.20.1600.10">
    <property type="entry name" value="Outer membrane efflux proteins (OEP)"/>
    <property type="match status" value="1"/>
</dbReference>
<dbReference type="PANTHER" id="PTHR30026:SF20">
    <property type="entry name" value="OUTER MEMBRANE PROTEIN TOLC"/>
    <property type="match status" value="1"/>
</dbReference>
<dbReference type="PANTHER" id="PTHR30026">
    <property type="entry name" value="OUTER MEMBRANE PROTEIN TOLC"/>
    <property type="match status" value="1"/>
</dbReference>
<sequence>MVAVGGPATALSAPLDLLWQDPFDTQGYSVPLGKTWTGAPSSLPQARLPAAKPIRKPQSLAALTAYALAHNPQTRVAWENLRASAAGVGAADAAFLPSLSLSANGIRSQSNTTAGFAIPVLNSSSESLSLTWVLYEFGLRAAQRDNALAQLYLNGFENNQALSQVALTVTQDYYQFIGQKALVQSYTQTVREDRANLDAAQLKQKSGMATIADVLQAKSALAQAVAQLLSARATLRSDQSALAASCGLPPNNSIPVAPLDVDQLPPSITPSMAQLVHRAVHNNPLVQEAAARILAARATVREDAAQGLPSLAFSMSAGKRFQNNLQPSENWALGFTLKVPLFTGFQQSYAIQEAQRQERSAQASLSQEAQSIALTVGQDYQTVLGAREAARASQIAVESAKASLAAIRAQYRVGLATMLNLLSAQATLTTAEQTRVQDITTAYTQLANLANALGLIGLPRNVTKLPTLAAGSKE</sequence>
<evidence type="ECO:0000313" key="8">
    <source>
        <dbReference type="EMBL" id="MBU2789182.1"/>
    </source>
</evidence>
<keyword evidence="4" id="KW-0812">Transmembrane</keyword>
<dbReference type="InterPro" id="IPR003423">
    <property type="entry name" value="OMP_efflux"/>
</dbReference>
<dbReference type="GO" id="GO:1990281">
    <property type="term" value="C:efflux pump complex"/>
    <property type="evidence" value="ECO:0007669"/>
    <property type="project" value="TreeGrafter"/>
</dbReference>
<comment type="subcellular location">
    <subcellularLocation>
        <location evidence="7">Cell outer membrane</location>
        <topology evidence="7">Peripheral membrane protein</topology>
    </subcellularLocation>
</comment>
<accession>A0AAE2YRW7</accession>
<dbReference type="GO" id="GO:0015288">
    <property type="term" value="F:porin activity"/>
    <property type="evidence" value="ECO:0007669"/>
    <property type="project" value="TreeGrafter"/>
</dbReference>
<organism evidence="8 9">
    <name type="scientific">Igneacidithiobacillus copahuensis</name>
    <dbReference type="NCBI Taxonomy" id="2724909"/>
    <lineage>
        <taxon>Bacteria</taxon>
        <taxon>Pseudomonadati</taxon>
        <taxon>Pseudomonadota</taxon>
        <taxon>Acidithiobacillia</taxon>
        <taxon>Acidithiobacillales</taxon>
        <taxon>Acidithiobacillaceae</taxon>
        <taxon>Igneacidithiobacillus</taxon>
    </lineage>
</organism>
<evidence type="ECO:0000256" key="5">
    <source>
        <dbReference type="ARBA" id="ARBA00023136"/>
    </source>
</evidence>
<name>A0AAE2YRW7_9PROT</name>
<keyword evidence="7" id="KW-0204">Cytolysis</keyword>
<dbReference type="InterPro" id="IPR051906">
    <property type="entry name" value="TolC-like"/>
</dbReference>
<keyword evidence="7" id="KW-0354">Hemolysis</keyword>
<evidence type="ECO:0000256" key="1">
    <source>
        <dbReference type="ARBA" id="ARBA00007613"/>
    </source>
</evidence>
<dbReference type="InterPro" id="IPR028351">
    <property type="entry name" value="CyaE"/>
</dbReference>
<dbReference type="GO" id="GO:0015562">
    <property type="term" value="F:efflux transmembrane transporter activity"/>
    <property type="evidence" value="ECO:0007669"/>
    <property type="project" value="InterPro"/>
</dbReference>
<keyword evidence="3" id="KW-1134">Transmembrane beta strand</keyword>
<dbReference type="PIRSF" id="PIRSF001892">
    <property type="entry name" value="CyaE"/>
    <property type="match status" value="1"/>
</dbReference>
<keyword evidence="6 7" id="KW-0998">Cell outer membrane</keyword>
<protein>
    <recommendedName>
        <fullName evidence="7">Protein CyaE</fullName>
    </recommendedName>
</protein>
<evidence type="ECO:0000256" key="6">
    <source>
        <dbReference type="ARBA" id="ARBA00023237"/>
    </source>
</evidence>
<keyword evidence="9" id="KW-1185">Reference proteome</keyword>
<evidence type="ECO:0000256" key="7">
    <source>
        <dbReference type="PIRNR" id="PIRNR001892"/>
    </source>
</evidence>
<dbReference type="Proteomes" id="UP001197378">
    <property type="component" value="Unassembled WGS sequence"/>
</dbReference>
<evidence type="ECO:0000256" key="3">
    <source>
        <dbReference type="ARBA" id="ARBA00022452"/>
    </source>
</evidence>
<keyword evidence="5 7" id="KW-0472">Membrane</keyword>
<evidence type="ECO:0000256" key="2">
    <source>
        <dbReference type="ARBA" id="ARBA00022448"/>
    </source>
</evidence>
<keyword evidence="2 7" id="KW-0813">Transport</keyword>
<proteinExistence type="inferred from homology"/>
<reference evidence="8" key="1">
    <citation type="journal article" date="2021" name="ISME J.">
        <title>Genomic evolution of the class Acidithiobacillia: deep-branching Proteobacteria living in extreme acidic conditions.</title>
        <authorList>
            <person name="Moya-Beltran A."/>
            <person name="Beard S."/>
            <person name="Rojas-Villalobos C."/>
            <person name="Issotta F."/>
            <person name="Gallardo Y."/>
            <person name="Ulloa R."/>
            <person name="Giaveno A."/>
            <person name="Degli Esposti M."/>
            <person name="Johnson D.B."/>
            <person name="Quatrini R."/>
        </authorList>
    </citation>
    <scope>NUCLEOTIDE SEQUENCE</scope>
    <source>
        <strain evidence="8">VAN18-1</strain>
    </source>
</reference>
<dbReference type="Pfam" id="PF02321">
    <property type="entry name" value="OEP"/>
    <property type="match status" value="2"/>
</dbReference>
<dbReference type="EMBL" id="JAAXYO010000182">
    <property type="protein sequence ID" value="MBU2789182.1"/>
    <property type="molecule type" value="Genomic_DNA"/>
</dbReference>
<comment type="function">
    <text evidence="7">CyaE is necessary for transport of calmodulin-sensitive adenylate cyclase-hemolysin (cyclolysin).</text>
</comment>
<comment type="similarity">
    <text evidence="1 7">Belongs to the outer membrane factor (OMF) (TC 1.B.17) family.</text>
</comment>
<gene>
    <name evidence="8" type="ORF">HFQ13_13375</name>
</gene>
<dbReference type="SUPFAM" id="SSF56954">
    <property type="entry name" value="Outer membrane efflux proteins (OEP)"/>
    <property type="match status" value="1"/>
</dbReference>
<dbReference type="GO" id="GO:0009279">
    <property type="term" value="C:cell outer membrane"/>
    <property type="evidence" value="ECO:0007669"/>
    <property type="project" value="UniProtKB-SubCell"/>
</dbReference>
<evidence type="ECO:0000313" key="9">
    <source>
        <dbReference type="Proteomes" id="UP001197378"/>
    </source>
</evidence>